<reference evidence="1" key="1">
    <citation type="submission" date="2018-05" db="EMBL/GenBank/DDBJ databases">
        <authorList>
            <person name="Lanie J.A."/>
            <person name="Ng W.-L."/>
            <person name="Kazmierczak K.M."/>
            <person name="Andrzejewski T.M."/>
            <person name="Davidsen T.M."/>
            <person name="Wayne K.J."/>
            <person name="Tettelin H."/>
            <person name="Glass J.I."/>
            <person name="Rusch D."/>
            <person name="Podicherti R."/>
            <person name="Tsui H.-C.T."/>
            <person name="Winkler M.E."/>
        </authorList>
    </citation>
    <scope>NUCLEOTIDE SEQUENCE</scope>
</reference>
<organism evidence="1">
    <name type="scientific">marine metagenome</name>
    <dbReference type="NCBI Taxonomy" id="408172"/>
    <lineage>
        <taxon>unclassified sequences</taxon>
        <taxon>metagenomes</taxon>
        <taxon>ecological metagenomes</taxon>
    </lineage>
</organism>
<evidence type="ECO:0000313" key="1">
    <source>
        <dbReference type="EMBL" id="SVD74971.1"/>
    </source>
</evidence>
<name>A0A382XWV8_9ZZZZ</name>
<sequence>EIQRFLLNSWDLTWLTNLFKNHPIPPLKVNTFPPLDLRLNNVIQQKGLIVFDYDAPARKKQ</sequence>
<feature type="non-terminal residue" evidence="1">
    <location>
        <position position="1"/>
    </location>
</feature>
<proteinExistence type="predicted"/>
<protein>
    <submittedName>
        <fullName evidence="1">Uncharacterized protein</fullName>
    </submittedName>
</protein>
<dbReference type="EMBL" id="UINC01170765">
    <property type="protein sequence ID" value="SVD74971.1"/>
    <property type="molecule type" value="Genomic_DNA"/>
</dbReference>
<gene>
    <name evidence="1" type="ORF">METZ01_LOCUS427825</name>
</gene>
<accession>A0A382XWV8</accession>
<dbReference type="AlphaFoldDB" id="A0A382XWV8"/>